<dbReference type="EMBL" id="APVH01000013">
    <property type="protein sequence ID" value="EPX84006.1"/>
    <property type="molecule type" value="Genomic_DNA"/>
</dbReference>
<reference evidence="3" key="1">
    <citation type="journal article" date="2014" name="Stand. Genomic Sci.">
        <title>Genome sequence of the exopolysaccharide-producing Salipiger mucosus type strain (DSM 16094(T)), a moderately halophilic member of the Roseobacter clade.</title>
        <authorList>
            <person name="Riedel T."/>
            <person name="Spring S."/>
            <person name="Fiebig A."/>
            <person name="Petersen J."/>
            <person name="Kyrpides N.C."/>
            <person name="Goker M."/>
            <person name="Klenk H.P."/>
        </authorList>
    </citation>
    <scope>NUCLEOTIDE SEQUENCE [LARGE SCALE GENOMIC DNA]</scope>
    <source>
        <strain evidence="3">DSM 16094</strain>
    </source>
</reference>
<evidence type="ECO:0000313" key="3">
    <source>
        <dbReference type="Proteomes" id="UP000015347"/>
    </source>
</evidence>
<gene>
    <name evidence="2" type="ORF">Salmuc_01781</name>
</gene>
<feature type="signal peptide" evidence="1">
    <location>
        <begin position="1"/>
        <end position="32"/>
    </location>
</feature>
<proteinExistence type="predicted"/>
<dbReference type="STRING" id="1123237.Salmuc_01781"/>
<evidence type="ECO:0000256" key="1">
    <source>
        <dbReference type="SAM" id="SignalP"/>
    </source>
</evidence>
<evidence type="ECO:0000313" key="2">
    <source>
        <dbReference type="EMBL" id="EPX84006.1"/>
    </source>
</evidence>
<organism evidence="2 3">
    <name type="scientific">Salipiger mucosus DSM 16094</name>
    <dbReference type="NCBI Taxonomy" id="1123237"/>
    <lineage>
        <taxon>Bacteria</taxon>
        <taxon>Pseudomonadati</taxon>
        <taxon>Pseudomonadota</taxon>
        <taxon>Alphaproteobacteria</taxon>
        <taxon>Rhodobacterales</taxon>
        <taxon>Roseobacteraceae</taxon>
        <taxon>Salipiger</taxon>
    </lineage>
</organism>
<name>S9QRI8_9RHOB</name>
<dbReference type="AlphaFoldDB" id="S9QRI8"/>
<dbReference type="HOGENOM" id="CLU_677731_0_0_5"/>
<accession>S9QRI8</accession>
<protein>
    <submittedName>
        <fullName evidence="2">Uncharacterized protein</fullName>
    </submittedName>
</protein>
<feature type="chain" id="PRO_5004555305" evidence="1">
    <location>
        <begin position="33"/>
        <end position="406"/>
    </location>
</feature>
<keyword evidence="3" id="KW-1185">Reference proteome</keyword>
<keyword evidence="1" id="KW-0732">Signal</keyword>
<dbReference type="Proteomes" id="UP000015347">
    <property type="component" value="Unassembled WGS sequence"/>
</dbReference>
<comment type="caution">
    <text evidence="2">The sequence shown here is derived from an EMBL/GenBank/DDBJ whole genome shotgun (WGS) entry which is preliminary data.</text>
</comment>
<sequence>MRDFMMTKTFANKAVAAVLSATIIASPMPALAFLGGGMPSDIATDGTLESVGDSLSALLRAIRETQFEQTGQLSGNLKEQISSEANMRQLMDERARQREIERQKFEALKNSAVSHQECVIRTRVAESDVFNRPEERLSQQTLNTLEQLASWNLGTPVGGSGAPRRYDSMEQKAEMELKDQANKFCDPALASQGYCAAPVAPNLQGMNYDAGKSMFSGINYSSDQVFEGCRALMKNTAGLGGEGIVNTSSKATVDSAVQQRAIFTSQSRMSIAQKVMLDYCHNRNPNSNKMDASQERVIETATKMAGYEESDFPNGMSYAMGMQIRSQEWLSKDYDAADQDYTEVGILKDVAMTLGWMAHQNNELYKKVDQMGVLQAATLAAINEGVSLQRDQLEDNDTIVDAINSN</sequence>